<dbReference type="Gene3D" id="3.40.710.10">
    <property type="entry name" value="DD-peptidase/beta-lactamase superfamily"/>
    <property type="match status" value="1"/>
</dbReference>
<evidence type="ECO:0000256" key="3">
    <source>
        <dbReference type="ARBA" id="ARBA00022801"/>
    </source>
</evidence>
<dbReference type="SUPFAM" id="SSF56601">
    <property type="entry name" value="beta-lactamase/transpeptidase-like"/>
    <property type="match status" value="1"/>
</dbReference>
<dbReference type="PANTHER" id="PTHR21581:SF26">
    <property type="entry name" value="D-ALANYL-D-ALANINE ENDOPEPTIDASE"/>
    <property type="match status" value="1"/>
</dbReference>
<name>A0A5E4YDK6_9BURK</name>
<dbReference type="AlphaFoldDB" id="A0A5E4YDK6"/>
<feature type="active site" evidence="7">
    <location>
        <position position="242"/>
    </location>
</feature>
<feature type="domain" description="Peptidase S11 D-alanyl-D-alanine carboxypeptidase A N-terminal" evidence="12">
    <location>
        <begin position="153"/>
        <end position="376"/>
    </location>
</feature>
<dbReference type="GO" id="GO:0071555">
    <property type="term" value="P:cell wall organization"/>
    <property type="evidence" value="ECO:0007669"/>
    <property type="project" value="UniProtKB-KW"/>
</dbReference>
<dbReference type="InterPro" id="IPR018044">
    <property type="entry name" value="Peptidase_S11"/>
</dbReference>
<keyword evidence="4" id="KW-0133">Cell shape</keyword>
<evidence type="ECO:0000256" key="5">
    <source>
        <dbReference type="ARBA" id="ARBA00022984"/>
    </source>
</evidence>
<organism evidence="13 14">
    <name type="scientific">Pandoraea morbifera</name>
    <dbReference type="NCBI Taxonomy" id="2508300"/>
    <lineage>
        <taxon>Bacteria</taxon>
        <taxon>Pseudomonadati</taxon>
        <taxon>Pseudomonadota</taxon>
        <taxon>Betaproteobacteria</taxon>
        <taxon>Burkholderiales</taxon>
        <taxon>Burkholderiaceae</taxon>
        <taxon>Pandoraea</taxon>
    </lineage>
</organism>
<proteinExistence type="inferred from homology"/>
<keyword evidence="14" id="KW-1185">Reference proteome</keyword>
<evidence type="ECO:0000259" key="12">
    <source>
        <dbReference type="Pfam" id="PF00768"/>
    </source>
</evidence>
<evidence type="ECO:0000256" key="2">
    <source>
        <dbReference type="ARBA" id="ARBA00022729"/>
    </source>
</evidence>
<dbReference type="GO" id="GO:0009002">
    <property type="term" value="F:serine-type D-Ala-D-Ala carboxypeptidase activity"/>
    <property type="evidence" value="ECO:0007669"/>
    <property type="project" value="InterPro"/>
</dbReference>
<evidence type="ECO:0000256" key="7">
    <source>
        <dbReference type="PIRSR" id="PIRSR618044-1"/>
    </source>
</evidence>
<evidence type="ECO:0000313" key="14">
    <source>
        <dbReference type="Proteomes" id="UP000368474"/>
    </source>
</evidence>
<feature type="chain" id="PRO_5022781992" evidence="11">
    <location>
        <begin position="36"/>
        <end position="421"/>
    </location>
</feature>
<sequence length="421" mass="45205">MYAITALARLCRSRLWGAAVVAISLAAGAPAVVQAAGKTSACSSKTAKTAAQKRACANAASTKSVNAKTQAKPAVSTKVSRETKHAKAGGKVRKLAAVEVDEPAAKRVAVKRVVYKNGKRRVVTSYRTVSFAPQAPERLSTGRAFGLHETPDSLALRSSVAYVVDERTGESLFDKNSQAVLPIASISKLMTAMVALDANIPMTDVMEVTDEDRDYEKGTGSRLSVGSRLTREDMLHIALMSSENRAAAALSRYFPGGRPAFLAAMNRKAKALGMNDTHFNDPTGLSSQNVSSARDLVKMVKAAYQYPMIRRFSTDSNYDVNTGRRELHYVSTNHLIGHPGWEIGLQKTGYINEAGQCLVMQANVDGRPVIMILLDSTGKYSRFADATRVRKWLLEGGGSVPQRTAGTAPTAQVATNSEHAL</sequence>
<evidence type="ECO:0000256" key="6">
    <source>
        <dbReference type="ARBA" id="ARBA00023316"/>
    </source>
</evidence>
<dbReference type="EMBL" id="CABPSD010000019">
    <property type="protein sequence ID" value="VVE46532.1"/>
    <property type="molecule type" value="Genomic_DNA"/>
</dbReference>
<comment type="similarity">
    <text evidence="1 9">Belongs to the peptidase S11 family.</text>
</comment>
<dbReference type="GO" id="GO:0009252">
    <property type="term" value="P:peptidoglycan biosynthetic process"/>
    <property type="evidence" value="ECO:0007669"/>
    <property type="project" value="UniProtKB-KW"/>
</dbReference>
<evidence type="ECO:0000256" key="1">
    <source>
        <dbReference type="ARBA" id="ARBA00007164"/>
    </source>
</evidence>
<keyword evidence="13" id="KW-0645">Protease</keyword>
<feature type="active site" description="Acyl-ester intermediate" evidence="7">
    <location>
        <position position="185"/>
    </location>
</feature>
<feature type="compositionally biased region" description="Polar residues" evidence="10">
    <location>
        <begin position="401"/>
        <end position="421"/>
    </location>
</feature>
<accession>A0A5E4YDK6</accession>
<keyword evidence="3" id="KW-0378">Hydrolase</keyword>
<evidence type="ECO:0000256" key="8">
    <source>
        <dbReference type="PIRSR" id="PIRSR618044-2"/>
    </source>
</evidence>
<dbReference type="RefSeq" id="WP_150568517.1">
    <property type="nucleotide sequence ID" value="NZ_CABPSD010000019.1"/>
</dbReference>
<evidence type="ECO:0000256" key="4">
    <source>
        <dbReference type="ARBA" id="ARBA00022960"/>
    </source>
</evidence>
<evidence type="ECO:0000313" key="13">
    <source>
        <dbReference type="EMBL" id="VVE46532.1"/>
    </source>
</evidence>
<dbReference type="InterPro" id="IPR001967">
    <property type="entry name" value="Peptidase_S11_N"/>
</dbReference>
<feature type="region of interest" description="Disordered" evidence="10">
    <location>
        <begin position="400"/>
        <end position="421"/>
    </location>
</feature>
<keyword evidence="5" id="KW-0573">Peptidoglycan synthesis</keyword>
<feature type="binding site" evidence="8">
    <location>
        <position position="347"/>
    </location>
    <ligand>
        <name>substrate</name>
    </ligand>
</feature>
<dbReference type="PRINTS" id="PR00725">
    <property type="entry name" value="DADACBPTASE1"/>
</dbReference>
<reference evidence="13 14" key="1">
    <citation type="submission" date="2019-08" db="EMBL/GenBank/DDBJ databases">
        <authorList>
            <person name="Peeters C."/>
        </authorList>
    </citation>
    <scope>NUCLEOTIDE SEQUENCE [LARGE SCALE GENOMIC DNA]</scope>
    <source>
        <strain evidence="13 14">LMG 31116</strain>
    </source>
</reference>
<keyword evidence="13" id="KW-0121">Carboxypeptidase</keyword>
<dbReference type="Pfam" id="PF00768">
    <property type="entry name" value="Peptidase_S11"/>
    <property type="match status" value="1"/>
</dbReference>
<feature type="active site" description="Proton acceptor" evidence="7">
    <location>
        <position position="188"/>
    </location>
</feature>
<gene>
    <name evidence="13" type="ORF">PMO31116_04396</name>
</gene>
<keyword evidence="6" id="KW-0961">Cell wall biogenesis/degradation</keyword>
<dbReference type="GO" id="GO:0008360">
    <property type="term" value="P:regulation of cell shape"/>
    <property type="evidence" value="ECO:0007669"/>
    <property type="project" value="UniProtKB-KW"/>
</dbReference>
<feature type="signal peptide" evidence="11">
    <location>
        <begin position="1"/>
        <end position="35"/>
    </location>
</feature>
<evidence type="ECO:0000256" key="9">
    <source>
        <dbReference type="RuleBase" id="RU004016"/>
    </source>
</evidence>
<protein>
    <submittedName>
        <fullName evidence="13">D-alanyl-D-alanine carboxypeptidase</fullName>
    </submittedName>
</protein>
<evidence type="ECO:0000256" key="11">
    <source>
        <dbReference type="SAM" id="SignalP"/>
    </source>
</evidence>
<dbReference type="PANTHER" id="PTHR21581">
    <property type="entry name" value="D-ALANYL-D-ALANINE CARBOXYPEPTIDASE"/>
    <property type="match status" value="1"/>
</dbReference>
<dbReference type="Proteomes" id="UP000368474">
    <property type="component" value="Unassembled WGS sequence"/>
</dbReference>
<evidence type="ECO:0000256" key="10">
    <source>
        <dbReference type="SAM" id="MobiDB-lite"/>
    </source>
</evidence>
<dbReference type="InterPro" id="IPR012338">
    <property type="entry name" value="Beta-lactam/transpept-like"/>
</dbReference>
<dbReference type="NCBIfam" id="NF008668">
    <property type="entry name" value="PRK11669.1"/>
    <property type="match status" value="1"/>
</dbReference>
<dbReference type="GO" id="GO:0006508">
    <property type="term" value="P:proteolysis"/>
    <property type="evidence" value="ECO:0007669"/>
    <property type="project" value="InterPro"/>
</dbReference>
<keyword evidence="2 11" id="KW-0732">Signal</keyword>